<dbReference type="InterPro" id="IPR003010">
    <property type="entry name" value="C-N_Hydrolase"/>
</dbReference>
<dbReference type="PaxDb" id="522772-Dacet_1279"/>
<keyword evidence="2" id="KW-0449">Lipoprotein</keyword>
<dbReference type="SUPFAM" id="SSF56317">
    <property type="entry name" value="Carbon-nitrogen hydrolase"/>
    <property type="match status" value="1"/>
</dbReference>
<dbReference type="PROSITE" id="PS50263">
    <property type="entry name" value="CN_HYDROLASE"/>
    <property type="match status" value="1"/>
</dbReference>
<dbReference type="InterPro" id="IPR036526">
    <property type="entry name" value="C-N_Hydrolase_sf"/>
</dbReference>
<keyword evidence="3" id="KW-1185">Reference proteome</keyword>
<dbReference type="eggNOG" id="COG0388">
    <property type="taxonomic scope" value="Bacteria"/>
</dbReference>
<reference evidence="2 3" key="1">
    <citation type="journal article" date="2010" name="Stand. Genomic Sci.">
        <title>Complete genome sequence of Denitrovibrio acetiphilus type strain (N2460).</title>
        <authorList>
            <person name="Kiss H."/>
            <person name="Lang E."/>
            <person name="Lapidus A."/>
            <person name="Copeland A."/>
            <person name="Nolan M."/>
            <person name="Glavina Del Rio T."/>
            <person name="Chen F."/>
            <person name="Lucas S."/>
            <person name="Tice H."/>
            <person name="Cheng J.F."/>
            <person name="Han C."/>
            <person name="Goodwin L."/>
            <person name="Pitluck S."/>
            <person name="Liolios K."/>
            <person name="Pati A."/>
            <person name="Ivanova N."/>
            <person name="Mavromatis K."/>
            <person name="Chen A."/>
            <person name="Palaniappan K."/>
            <person name="Land M."/>
            <person name="Hauser L."/>
            <person name="Chang Y.J."/>
            <person name="Jeffries C.D."/>
            <person name="Detter J.C."/>
            <person name="Brettin T."/>
            <person name="Spring S."/>
            <person name="Rohde M."/>
            <person name="Goker M."/>
            <person name="Woyke T."/>
            <person name="Bristow J."/>
            <person name="Eisen J.A."/>
            <person name="Markowitz V."/>
            <person name="Hugenholtz P."/>
            <person name="Kyrpides N.C."/>
            <person name="Klenk H.P."/>
        </authorList>
    </citation>
    <scope>NUCLEOTIDE SEQUENCE [LARGE SCALE GENOMIC DNA]</scope>
    <source>
        <strain evidence="3">DSM 12809 / NBRC 114555 / N2460</strain>
    </source>
</reference>
<dbReference type="PANTHER" id="PTHR47799">
    <property type="entry name" value="OMEGA-AMIDASE YAFV"/>
    <property type="match status" value="1"/>
</dbReference>
<dbReference type="InParanoid" id="D4H7Q2"/>
<evidence type="ECO:0000313" key="2">
    <source>
        <dbReference type="EMBL" id="ADD68051.1"/>
    </source>
</evidence>
<dbReference type="STRING" id="522772.Dacet_1279"/>
<dbReference type="EMBL" id="CP001968">
    <property type="protein sequence ID" value="ADD68051.1"/>
    <property type="molecule type" value="Genomic_DNA"/>
</dbReference>
<evidence type="ECO:0000259" key="1">
    <source>
        <dbReference type="PROSITE" id="PS50263"/>
    </source>
</evidence>
<dbReference type="PANTHER" id="PTHR47799:SF1">
    <property type="entry name" value="OMEGA-AMIDASE YAFV"/>
    <property type="match status" value="1"/>
</dbReference>
<dbReference type="Gene3D" id="3.60.110.10">
    <property type="entry name" value="Carbon-nitrogen hydrolase"/>
    <property type="match status" value="1"/>
</dbReference>
<accession>D4H7Q2</accession>
<dbReference type="Pfam" id="PF00795">
    <property type="entry name" value="CN_hydrolase"/>
    <property type="match status" value="1"/>
</dbReference>
<protein>
    <submittedName>
        <fullName evidence="2">Nitrilase/cyanide hydratase and apolipoprotein N-acyltransferase</fullName>
    </submittedName>
</protein>
<name>D4H7Q2_DENA2</name>
<keyword evidence="2" id="KW-0808">Transferase</keyword>
<dbReference type="GO" id="GO:0050152">
    <property type="term" value="F:omega-amidase activity"/>
    <property type="evidence" value="ECO:0007669"/>
    <property type="project" value="TreeGrafter"/>
</dbReference>
<feature type="domain" description="CN hydrolase" evidence="1">
    <location>
        <begin position="1"/>
        <end position="235"/>
    </location>
</feature>
<dbReference type="GO" id="GO:0016746">
    <property type="term" value="F:acyltransferase activity"/>
    <property type="evidence" value="ECO:0007669"/>
    <property type="project" value="UniProtKB-KW"/>
</dbReference>
<dbReference type="Proteomes" id="UP000002012">
    <property type="component" value="Chromosome"/>
</dbReference>
<sequence>MRIISFQLPVVLSDLDGNRKRFLKAMAEHADDKDVIFMLPEMWGCGFDYKNLQNFAEHTYELISEIQSIINSDTLVITTHPETNQNKVFNTVYAVTKTAVIGKYRKNFLFSPTGEDNYFDKGDDICVVDFKGVRVGFLLCYEIRFPEMFRLTASAGADVVAIPAVWPEAKKDHWQTLTKARAVENQMYVIGCNCSVMHTKKKDMDCGYSVAYDPWGSNLYESVSGEHVLTCEINRENVNDIRQKIPSLSDAMKVFEIKRR</sequence>
<evidence type="ECO:0000313" key="3">
    <source>
        <dbReference type="Proteomes" id="UP000002012"/>
    </source>
</evidence>
<proteinExistence type="predicted"/>
<dbReference type="KEGG" id="dap:Dacet_1279"/>
<gene>
    <name evidence="2" type="ordered locus">Dacet_1279</name>
</gene>
<dbReference type="InterPro" id="IPR052737">
    <property type="entry name" value="Omega-amidase_YafV"/>
</dbReference>
<dbReference type="HOGENOM" id="CLU_030130_3_1_0"/>
<dbReference type="OrthoDB" id="9811121at2"/>
<dbReference type="RefSeq" id="WP_013010573.1">
    <property type="nucleotide sequence ID" value="NC_013943.1"/>
</dbReference>
<organism evidence="2 3">
    <name type="scientific">Denitrovibrio acetiphilus (strain DSM 12809 / NBRC 114555 / N2460)</name>
    <dbReference type="NCBI Taxonomy" id="522772"/>
    <lineage>
        <taxon>Bacteria</taxon>
        <taxon>Pseudomonadati</taxon>
        <taxon>Deferribacterota</taxon>
        <taxon>Deferribacteres</taxon>
        <taxon>Deferribacterales</taxon>
        <taxon>Geovibrionaceae</taxon>
        <taxon>Denitrovibrio</taxon>
    </lineage>
</organism>
<keyword evidence="2" id="KW-0012">Acyltransferase</keyword>
<dbReference type="GO" id="GO:0106008">
    <property type="term" value="F:2-oxoglutaramate amidase activity"/>
    <property type="evidence" value="ECO:0007669"/>
    <property type="project" value="TreeGrafter"/>
</dbReference>
<dbReference type="AlphaFoldDB" id="D4H7Q2"/>